<dbReference type="InterPro" id="IPR016024">
    <property type="entry name" value="ARM-type_fold"/>
</dbReference>
<name>A0A1J4MQH5_9CRYT</name>
<proteinExistence type="predicted"/>
<dbReference type="Gene3D" id="1.25.10.10">
    <property type="entry name" value="Leucine-rich Repeat Variant"/>
    <property type="match status" value="1"/>
</dbReference>
<dbReference type="AlphaFoldDB" id="A0A1J4MQH5"/>
<protein>
    <submittedName>
        <fullName evidence="1">Uncharacterized protein</fullName>
    </submittedName>
</protein>
<dbReference type="RefSeq" id="XP_067068276.1">
    <property type="nucleotide sequence ID" value="XM_067210446.1"/>
</dbReference>
<accession>A0A1J4MQH5</accession>
<organism evidence="1 2">
    <name type="scientific">Cryptosporidium andersoni</name>
    <dbReference type="NCBI Taxonomy" id="117008"/>
    <lineage>
        <taxon>Eukaryota</taxon>
        <taxon>Sar</taxon>
        <taxon>Alveolata</taxon>
        <taxon>Apicomplexa</taxon>
        <taxon>Conoidasida</taxon>
        <taxon>Coccidia</taxon>
        <taxon>Eucoccidiorida</taxon>
        <taxon>Eimeriorina</taxon>
        <taxon>Cryptosporidiidae</taxon>
        <taxon>Cryptosporidium</taxon>
    </lineage>
</organism>
<evidence type="ECO:0000313" key="1">
    <source>
        <dbReference type="EMBL" id="OII76430.1"/>
    </source>
</evidence>
<dbReference type="SUPFAM" id="SSF48371">
    <property type="entry name" value="ARM repeat"/>
    <property type="match status" value="1"/>
</dbReference>
<comment type="caution">
    <text evidence="1">The sequence shown here is derived from an EMBL/GenBank/DDBJ whole genome shotgun (WGS) entry which is preliminary data.</text>
</comment>
<dbReference type="OrthoDB" id="338667at2759"/>
<sequence>MGCCLSSLKDSVKSFESVVDTYDKNSSSLIFSRSGILVNHLFTLPGTADKDILLGDGTNKISSWVLNGPKPMELHSVWLISMLKPIRSNIDTICLLARLISIVELQDPLDGHTTLRQTLYDAGAPEILSKILQHHNSCPEIIIHVIYILTHLTFNDGFSYDIVSQTLPQFLDILQIIRTEKWEGDVNSALYCAIWRFIFVSSSDSVRVAEQWVDSNIGHQIINYLRTQKLDEYTEGWGFAALRFLIKSNIETCKEYCNLGLVDLTLQRLKASSDSFLLECLLAILATVMITMEDYVINDPIVLKDIIRITMDHITEGSLIFYALIILIFACRRTNVYCHVITAADAHSLIHLINITHNDNIIYPDLIYMARNLEKYICTCCLNIGLVRVTKENPTISLPNDPSKFIKNKKLGLNS</sequence>
<evidence type="ECO:0000313" key="2">
    <source>
        <dbReference type="Proteomes" id="UP000186804"/>
    </source>
</evidence>
<dbReference type="VEuPathDB" id="CryptoDB:cand_001980"/>
<keyword evidence="2" id="KW-1185">Reference proteome</keyword>
<dbReference type="EMBL" id="LRBS01000063">
    <property type="protein sequence ID" value="OII76430.1"/>
    <property type="molecule type" value="Genomic_DNA"/>
</dbReference>
<dbReference type="Proteomes" id="UP000186804">
    <property type="component" value="Unassembled WGS sequence"/>
</dbReference>
<dbReference type="GeneID" id="92364383"/>
<reference evidence="1 2" key="1">
    <citation type="submission" date="2016-10" db="EMBL/GenBank/DDBJ databases">
        <title>Reductive evolution of mitochondrial metabolism and differential evolution of invasion-related proteins in Cryptosporidium.</title>
        <authorList>
            <person name="Liu S."/>
            <person name="Roellig D.M."/>
            <person name="Guo Y."/>
            <person name="Li N."/>
            <person name="Frace M.A."/>
            <person name="Tang K."/>
            <person name="Zhang L."/>
            <person name="Feng Y."/>
            <person name="Xiao L."/>
        </authorList>
    </citation>
    <scope>NUCLEOTIDE SEQUENCE [LARGE SCALE GENOMIC DNA]</scope>
    <source>
        <strain evidence="1">30847</strain>
    </source>
</reference>
<dbReference type="InterPro" id="IPR011989">
    <property type="entry name" value="ARM-like"/>
</dbReference>
<gene>
    <name evidence="1" type="ORF">cand_001980</name>
</gene>